<gene>
    <name evidence="1" type="ordered locus">MAE_44560</name>
</gene>
<dbReference type="EMBL" id="AP009552">
    <property type="protein sequence ID" value="BAG04278.1"/>
    <property type="molecule type" value="Genomic_DNA"/>
</dbReference>
<evidence type="ECO:0000313" key="1">
    <source>
        <dbReference type="EMBL" id="BAG04278.1"/>
    </source>
</evidence>
<protein>
    <submittedName>
        <fullName evidence="1">Uncharacterized protein</fullName>
    </submittedName>
</protein>
<dbReference type="PaxDb" id="449447-MAE_44560"/>
<dbReference type="KEGG" id="mar:MAE_44560"/>
<accession>B0JTH5</accession>
<reference evidence="1 2" key="1">
    <citation type="journal article" date="2007" name="DNA Res.">
        <title>Complete genomic structure of the bloom-forming toxic cyanobacterium Microcystis aeruginosa NIES-843.</title>
        <authorList>
            <person name="Kaneko T."/>
            <person name="Nakajima N."/>
            <person name="Okamoto S."/>
            <person name="Suzuki I."/>
            <person name="Tanabe Y."/>
            <person name="Tamaoki M."/>
            <person name="Nakamura Y."/>
            <person name="Kasai F."/>
            <person name="Watanabe A."/>
            <person name="Kawashima K."/>
            <person name="Kishida Y."/>
            <person name="Ono A."/>
            <person name="Shimizu Y."/>
            <person name="Takahashi C."/>
            <person name="Minami C."/>
            <person name="Fujishiro T."/>
            <person name="Kohara M."/>
            <person name="Katoh M."/>
            <person name="Nakazaki N."/>
            <person name="Nakayama S."/>
            <person name="Yamada M."/>
            <person name="Tabata S."/>
            <person name="Watanabe M.M."/>
        </authorList>
    </citation>
    <scope>NUCLEOTIDE SEQUENCE [LARGE SCALE GENOMIC DNA]</scope>
    <source>
        <strain evidence="2">NIES-843 / IAM M-247</strain>
    </source>
</reference>
<evidence type="ECO:0000313" key="2">
    <source>
        <dbReference type="Proteomes" id="UP000001510"/>
    </source>
</evidence>
<dbReference type="EnsemblBacteria" id="BAG04278">
    <property type="protein sequence ID" value="BAG04278"/>
    <property type="gene ID" value="MAE_44560"/>
</dbReference>
<sequence>MVTIPEAITELRRVLLPEKVWVLGTRTPARVGKVRLAIFRGRKHIPLKQEALNGVESSSLQ</sequence>
<name>B0JTH5_MICAN</name>
<proteinExistence type="predicted"/>
<dbReference type="Proteomes" id="UP000001510">
    <property type="component" value="Chromosome"/>
</dbReference>
<organism evidence="1 2">
    <name type="scientific">Microcystis aeruginosa (strain NIES-843 / IAM M-2473)</name>
    <dbReference type="NCBI Taxonomy" id="449447"/>
    <lineage>
        <taxon>Bacteria</taxon>
        <taxon>Bacillati</taxon>
        <taxon>Cyanobacteriota</taxon>
        <taxon>Cyanophyceae</taxon>
        <taxon>Oscillatoriophycideae</taxon>
        <taxon>Chroococcales</taxon>
        <taxon>Microcystaceae</taxon>
        <taxon>Microcystis</taxon>
    </lineage>
</organism>
<keyword evidence="2" id="KW-1185">Reference proteome</keyword>
<dbReference type="BioCyc" id="MAER449447:MAE_RS30405-MONOMER"/>
<dbReference type="HOGENOM" id="CLU_2917479_0_0_3"/>
<dbReference type="STRING" id="449447.MAE_44560"/>
<dbReference type="AlphaFoldDB" id="B0JTH5"/>